<comment type="caution">
    <text evidence="1">The sequence shown here is derived from an EMBL/GenBank/DDBJ whole genome shotgun (WGS) entry which is preliminary data.</text>
</comment>
<sequence length="108" mass="12176">MKLIRSGDIDAAFCKLRNWYPRIVQVDFLKFRVFAKNEYAAVCIGGIPQPQFFSFHHCDCLDFSCYMQVGAAEEAVKSGRTELAKFFGLAGFADLVQDCVAFLAHEKP</sequence>
<evidence type="ECO:0000313" key="1">
    <source>
        <dbReference type="EMBL" id="KAJ0091485.1"/>
    </source>
</evidence>
<dbReference type="EMBL" id="CM047904">
    <property type="protein sequence ID" value="KAJ0091485.1"/>
    <property type="molecule type" value="Genomic_DNA"/>
</dbReference>
<gene>
    <name evidence="1" type="ORF">Patl1_14061</name>
</gene>
<organism evidence="1 2">
    <name type="scientific">Pistacia atlantica</name>
    <dbReference type="NCBI Taxonomy" id="434234"/>
    <lineage>
        <taxon>Eukaryota</taxon>
        <taxon>Viridiplantae</taxon>
        <taxon>Streptophyta</taxon>
        <taxon>Embryophyta</taxon>
        <taxon>Tracheophyta</taxon>
        <taxon>Spermatophyta</taxon>
        <taxon>Magnoliopsida</taxon>
        <taxon>eudicotyledons</taxon>
        <taxon>Gunneridae</taxon>
        <taxon>Pentapetalae</taxon>
        <taxon>rosids</taxon>
        <taxon>malvids</taxon>
        <taxon>Sapindales</taxon>
        <taxon>Anacardiaceae</taxon>
        <taxon>Pistacia</taxon>
    </lineage>
</organism>
<proteinExistence type="predicted"/>
<reference evidence="2" key="1">
    <citation type="journal article" date="2023" name="G3 (Bethesda)">
        <title>Genome assembly and association tests identify interacting loci associated with vigor, precocity, and sex in interspecific pistachio rootstocks.</title>
        <authorList>
            <person name="Palmer W."/>
            <person name="Jacygrad E."/>
            <person name="Sagayaradj S."/>
            <person name="Cavanaugh K."/>
            <person name="Han R."/>
            <person name="Bertier L."/>
            <person name="Beede B."/>
            <person name="Kafkas S."/>
            <person name="Golino D."/>
            <person name="Preece J."/>
            <person name="Michelmore R."/>
        </authorList>
    </citation>
    <scope>NUCLEOTIDE SEQUENCE [LARGE SCALE GENOMIC DNA]</scope>
</reference>
<dbReference type="Proteomes" id="UP001164250">
    <property type="component" value="Chromosome 8"/>
</dbReference>
<keyword evidence="2" id="KW-1185">Reference proteome</keyword>
<name>A0ACC1AXX5_9ROSI</name>
<protein>
    <submittedName>
        <fullName evidence="1">Uncharacterized protein</fullName>
    </submittedName>
</protein>
<accession>A0ACC1AXX5</accession>
<evidence type="ECO:0000313" key="2">
    <source>
        <dbReference type="Proteomes" id="UP001164250"/>
    </source>
</evidence>